<feature type="transmembrane region" description="Helical" evidence="6">
    <location>
        <begin position="228"/>
        <end position="250"/>
    </location>
</feature>
<evidence type="ECO:0000256" key="4">
    <source>
        <dbReference type="ARBA" id="ARBA00023136"/>
    </source>
</evidence>
<feature type="transmembrane region" description="Helical" evidence="6">
    <location>
        <begin position="111"/>
        <end position="137"/>
    </location>
</feature>
<feature type="transmembrane region" description="Helical" evidence="6">
    <location>
        <begin position="149"/>
        <end position="171"/>
    </location>
</feature>
<keyword evidence="4 6" id="KW-0472">Membrane</keyword>
<keyword evidence="2 6" id="KW-0812">Transmembrane</keyword>
<organism evidence="8 9">
    <name type="scientific">Corynespora cassiicola Philippines</name>
    <dbReference type="NCBI Taxonomy" id="1448308"/>
    <lineage>
        <taxon>Eukaryota</taxon>
        <taxon>Fungi</taxon>
        <taxon>Dikarya</taxon>
        <taxon>Ascomycota</taxon>
        <taxon>Pezizomycotina</taxon>
        <taxon>Dothideomycetes</taxon>
        <taxon>Pleosporomycetidae</taxon>
        <taxon>Pleosporales</taxon>
        <taxon>Corynesporascaceae</taxon>
        <taxon>Corynespora</taxon>
    </lineage>
</organism>
<evidence type="ECO:0000256" key="6">
    <source>
        <dbReference type="SAM" id="Phobius"/>
    </source>
</evidence>
<dbReference type="Proteomes" id="UP000240883">
    <property type="component" value="Unassembled WGS sequence"/>
</dbReference>
<dbReference type="GO" id="GO:0016020">
    <property type="term" value="C:membrane"/>
    <property type="evidence" value="ECO:0007669"/>
    <property type="project" value="UniProtKB-SubCell"/>
</dbReference>
<accession>A0A2T2NAX1</accession>
<dbReference type="PANTHER" id="PTHR33048:SF146">
    <property type="entry name" value="INTEGRAL MEMBRANE PROTEIN"/>
    <property type="match status" value="1"/>
</dbReference>
<evidence type="ECO:0000256" key="5">
    <source>
        <dbReference type="ARBA" id="ARBA00038359"/>
    </source>
</evidence>
<keyword evidence="3 6" id="KW-1133">Transmembrane helix</keyword>
<evidence type="ECO:0000256" key="1">
    <source>
        <dbReference type="ARBA" id="ARBA00004141"/>
    </source>
</evidence>
<keyword evidence="9" id="KW-1185">Reference proteome</keyword>
<dbReference type="OrthoDB" id="444631at2759"/>
<evidence type="ECO:0000256" key="3">
    <source>
        <dbReference type="ARBA" id="ARBA00022989"/>
    </source>
</evidence>
<feature type="transmembrane region" description="Helical" evidence="6">
    <location>
        <begin position="34"/>
        <end position="53"/>
    </location>
</feature>
<evidence type="ECO:0000313" key="8">
    <source>
        <dbReference type="EMBL" id="PSN62396.1"/>
    </source>
</evidence>
<dbReference type="STRING" id="1448308.A0A2T2NAX1"/>
<evidence type="ECO:0000256" key="2">
    <source>
        <dbReference type="ARBA" id="ARBA00022692"/>
    </source>
</evidence>
<comment type="subcellular location">
    <subcellularLocation>
        <location evidence="1">Membrane</location>
        <topology evidence="1">Multi-pass membrane protein</topology>
    </subcellularLocation>
</comment>
<dbReference type="Pfam" id="PF20684">
    <property type="entry name" value="Fung_rhodopsin"/>
    <property type="match status" value="1"/>
</dbReference>
<dbReference type="InterPro" id="IPR049326">
    <property type="entry name" value="Rhodopsin_dom_fungi"/>
</dbReference>
<feature type="transmembrane region" description="Helical" evidence="6">
    <location>
        <begin position="73"/>
        <end position="91"/>
    </location>
</feature>
<protein>
    <recommendedName>
        <fullName evidence="7">Rhodopsin domain-containing protein</fullName>
    </recommendedName>
</protein>
<dbReference type="PANTHER" id="PTHR33048">
    <property type="entry name" value="PTH11-LIKE INTEGRAL MEMBRANE PROTEIN (AFU_ORTHOLOGUE AFUA_5G11245)"/>
    <property type="match status" value="1"/>
</dbReference>
<comment type="similarity">
    <text evidence="5">Belongs to the SAT4 family.</text>
</comment>
<feature type="transmembrane region" description="Helical" evidence="6">
    <location>
        <begin position="191"/>
        <end position="216"/>
    </location>
</feature>
<dbReference type="InterPro" id="IPR052337">
    <property type="entry name" value="SAT4-like"/>
</dbReference>
<sequence length="269" mass="30212">MNEIPPGTDLFQLPYKQPPEGIDSDFDKQSELLGLFRALVPILIFVTTGFLSFRIRARFSRDESWRVDDWFTIAAWVSTSSLGVLLLVSVQKLGRSTWDLSIGFLMTAWPQRVLVCVAFLIALSLFLGKMCLLTLYYRFFGHIDLVRHQLYWTGALCFPLLAACIIAPVLASPPLGKPWGTENPHNEEGSIVSMAIGIENTIVDLLILYIPIPTIMTLNLSRPKKNGVLVIFLTGSIAIVADAVVMYYRVRLYKQIDPMRDGMIVGLCR</sequence>
<dbReference type="AlphaFoldDB" id="A0A2T2NAX1"/>
<dbReference type="EMBL" id="KZ678141">
    <property type="protein sequence ID" value="PSN62396.1"/>
    <property type="molecule type" value="Genomic_DNA"/>
</dbReference>
<gene>
    <name evidence="8" type="ORF">BS50DRAFT_638042</name>
</gene>
<proteinExistence type="inferred from homology"/>
<feature type="domain" description="Rhodopsin" evidence="7">
    <location>
        <begin position="54"/>
        <end position="259"/>
    </location>
</feature>
<name>A0A2T2NAX1_CORCC</name>
<reference evidence="8 9" key="1">
    <citation type="journal article" date="2018" name="Front. Microbiol.">
        <title>Genome-Wide Analysis of Corynespora cassiicola Leaf Fall Disease Putative Effectors.</title>
        <authorList>
            <person name="Lopez D."/>
            <person name="Ribeiro S."/>
            <person name="Label P."/>
            <person name="Fumanal B."/>
            <person name="Venisse J.S."/>
            <person name="Kohler A."/>
            <person name="de Oliveira R.R."/>
            <person name="Labutti K."/>
            <person name="Lipzen A."/>
            <person name="Lail K."/>
            <person name="Bauer D."/>
            <person name="Ohm R.A."/>
            <person name="Barry K.W."/>
            <person name="Spatafora J."/>
            <person name="Grigoriev I.V."/>
            <person name="Martin F.M."/>
            <person name="Pujade-Renaud V."/>
        </authorList>
    </citation>
    <scope>NUCLEOTIDE SEQUENCE [LARGE SCALE GENOMIC DNA]</scope>
    <source>
        <strain evidence="8 9">Philippines</strain>
    </source>
</reference>
<evidence type="ECO:0000313" key="9">
    <source>
        <dbReference type="Proteomes" id="UP000240883"/>
    </source>
</evidence>
<evidence type="ECO:0000259" key="7">
    <source>
        <dbReference type="Pfam" id="PF20684"/>
    </source>
</evidence>